<protein>
    <recommendedName>
        <fullName evidence="4">rRNA biogenesis protein rrp5</fullName>
    </recommendedName>
</protein>
<name>A0A9D2WS48_9FIRM</name>
<feature type="region of interest" description="Disordered" evidence="1">
    <location>
        <begin position="29"/>
        <end position="76"/>
    </location>
</feature>
<proteinExistence type="predicted"/>
<accession>A0A9D2WS48</accession>
<organism evidence="2 3">
    <name type="scientific">Sporotomaculum syntrophicum</name>
    <dbReference type="NCBI Taxonomy" id="182264"/>
    <lineage>
        <taxon>Bacteria</taxon>
        <taxon>Bacillati</taxon>
        <taxon>Bacillota</taxon>
        <taxon>Clostridia</taxon>
        <taxon>Eubacteriales</taxon>
        <taxon>Desulfallaceae</taxon>
        <taxon>Sporotomaculum</taxon>
    </lineage>
</organism>
<comment type="caution">
    <text evidence="2">The sequence shown here is derived from an EMBL/GenBank/DDBJ whole genome shotgun (WGS) entry which is preliminary data.</text>
</comment>
<dbReference type="OrthoDB" id="1667378at2"/>
<reference evidence="2" key="1">
    <citation type="submission" date="2016-02" db="EMBL/GenBank/DDBJ databases">
        <title>Draft Genome Sequence of Sporotomaculum syntrophicum Strain FB, a Syntrophic Benzoate Degrader.</title>
        <authorList>
            <person name="Nobu M.K."/>
            <person name="Narihiro T."/>
            <person name="Qiu Y.-L."/>
            <person name="Ohashi A."/>
            <person name="Liu W.-T."/>
            <person name="Yuji S."/>
        </authorList>
    </citation>
    <scope>NUCLEOTIDE SEQUENCE</scope>
    <source>
        <strain evidence="2">FB</strain>
    </source>
</reference>
<dbReference type="EMBL" id="LSRS01000001">
    <property type="protein sequence ID" value="KAF1086348.1"/>
    <property type="molecule type" value="Genomic_DNA"/>
</dbReference>
<evidence type="ECO:0000256" key="1">
    <source>
        <dbReference type="SAM" id="MobiDB-lite"/>
    </source>
</evidence>
<dbReference type="Proteomes" id="UP000798488">
    <property type="component" value="Unassembled WGS sequence"/>
</dbReference>
<dbReference type="RefSeq" id="WP_161820517.1">
    <property type="nucleotide sequence ID" value="NZ_LSRS01000001.1"/>
</dbReference>
<gene>
    <name evidence="2" type="ORF">SPSYN_00066</name>
</gene>
<dbReference type="AlphaFoldDB" id="A0A9D2WS48"/>
<evidence type="ECO:0000313" key="3">
    <source>
        <dbReference type="Proteomes" id="UP000798488"/>
    </source>
</evidence>
<feature type="compositionally biased region" description="Polar residues" evidence="1">
    <location>
        <begin position="61"/>
        <end position="76"/>
    </location>
</feature>
<evidence type="ECO:0000313" key="2">
    <source>
        <dbReference type="EMBL" id="KAF1086348.1"/>
    </source>
</evidence>
<keyword evidence="3" id="KW-1185">Reference proteome</keyword>
<evidence type="ECO:0008006" key="4">
    <source>
        <dbReference type="Google" id="ProtNLM"/>
    </source>
</evidence>
<sequence>MSRIKLALDVVNDLRTLAKSIETLVHAMETNGPTGLEAGDEQAKETKKKTSAKPTEESKLNETTSEATSIEENQPTLEELRAAMAEKNRNGHREAVKAIIQKFGASNLSSMDPKYYAQAMKEVGELK</sequence>